<reference evidence="1" key="1">
    <citation type="journal article" date="2020" name="Stud. Mycol.">
        <title>101 Dothideomycetes genomes: a test case for predicting lifestyles and emergence of pathogens.</title>
        <authorList>
            <person name="Haridas S."/>
            <person name="Albert R."/>
            <person name="Binder M."/>
            <person name="Bloem J."/>
            <person name="Labutti K."/>
            <person name="Salamov A."/>
            <person name="Andreopoulos B."/>
            <person name="Baker S."/>
            <person name="Barry K."/>
            <person name="Bills G."/>
            <person name="Bluhm B."/>
            <person name="Cannon C."/>
            <person name="Castanera R."/>
            <person name="Culley D."/>
            <person name="Daum C."/>
            <person name="Ezra D."/>
            <person name="Gonzalez J."/>
            <person name="Henrissat B."/>
            <person name="Kuo A."/>
            <person name="Liang C."/>
            <person name="Lipzen A."/>
            <person name="Lutzoni F."/>
            <person name="Magnuson J."/>
            <person name="Mondo S."/>
            <person name="Nolan M."/>
            <person name="Ohm R."/>
            <person name="Pangilinan J."/>
            <person name="Park H.-J."/>
            <person name="Ramirez L."/>
            <person name="Alfaro M."/>
            <person name="Sun H."/>
            <person name="Tritt A."/>
            <person name="Yoshinaga Y."/>
            <person name="Zwiers L.-H."/>
            <person name="Turgeon B."/>
            <person name="Goodwin S."/>
            <person name="Spatafora J."/>
            <person name="Crous P."/>
            <person name="Grigoriev I."/>
        </authorList>
    </citation>
    <scope>NUCLEOTIDE SEQUENCE</scope>
    <source>
        <strain evidence="1">CBS 122368</strain>
    </source>
</reference>
<evidence type="ECO:0000313" key="2">
    <source>
        <dbReference type="Proteomes" id="UP000800094"/>
    </source>
</evidence>
<protein>
    <submittedName>
        <fullName evidence="1">Uncharacterized protein</fullName>
    </submittedName>
</protein>
<dbReference type="RefSeq" id="XP_033689321.1">
    <property type="nucleotide sequence ID" value="XM_033819751.1"/>
</dbReference>
<dbReference type="AlphaFoldDB" id="A0A6A6IW67"/>
<keyword evidence="2" id="KW-1185">Reference proteome</keyword>
<evidence type="ECO:0000313" key="1">
    <source>
        <dbReference type="EMBL" id="KAF2254317.1"/>
    </source>
</evidence>
<dbReference type="GeneID" id="54573081"/>
<proteinExistence type="predicted"/>
<organism evidence="1 2">
    <name type="scientific">Trematosphaeria pertusa</name>
    <dbReference type="NCBI Taxonomy" id="390896"/>
    <lineage>
        <taxon>Eukaryota</taxon>
        <taxon>Fungi</taxon>
        <taxon>Dikarya</taxon>
        <taxon>Ascomycota</taxon>
        <taxon>Pezizomycotina</taxon>
        <taxon>Dothideomycetes</taxon>
        <taxon>Pleosporomycetidae</taxon>
        <taxon>Pleosporales</taxon>
        <taxon>Massarineae</taxon>
        <taxon>Trematosphaeriaceae</taxon>
        <taxon>Trematosphaeria</taxon>
    </lineage>
</organism>
<sequence>MGPCEVSSTRVMEHTAVLGLRVCNAGFMHKAERLPCPLPGNSLATCYSNYTNSTSIKSVTRRQTPLWLSIASRKATSASLMWRNAQCPYLANSSALLPIPCYCGITPGLSKPLVTFVIAATVPSSSMTGSAAASRNLERGLTSNSRALSYIGMSPAISWLLRCTRERIPSSRVAY</sequence>
<dbReference type="Proteomes" id="UP000800094">
    <property type="component" value="Unassembled WGS sequence"/>
</dbReference>
<name>A0A6A6IW67_9PLEO</name>
<dbReference type="EMBL" id="ML987190">
    <property type="protein sequence ID" value="KAF2254317.1"/>
    <property type="molecule type" value="Genomic_DNA"/>
</dbReference>
<accession>A0A6A6IW67</accession>
<gene>
    <name evidence="1" type="ORF">BU26DRAFT_136259</name>
</gene>